<reference evidence="1" key="1">
    <citation type="journal article" date="2014" name="Int. J. Syst. Evol. Microbiol.">
        <title>Complete genome sequence of Corynebacterium casei LMG S-19264T (=DSM 44701T), isolated from a smear-ripened cheese.</title>
        <authorList>
            <consortium name="US DOE Joint Genome Institute (JGI-PGF)"/>
            <person name="Walter F."/>
            <person name="Albersmeier A."/>
            <person name="Kalinowski J."/>
            <person name="Ruckert C."/>
        </authorList>
    </citation>
    <scope>NUCLEOTIDE SEQUENCE</scope>
    <source>
        <strain evidence="1">JCM 3302</strain>
    </source>
</reference>
<keyword evidence="2" id="KW-1185">Reference proteome</keyword>
<name>A0A919AGF1_9ACTN</name>
<organism evidence="1 2">
    <name type="scientific">Streptomyces spiralis</name>
    <dbReference type="NCBI Taxonomy" id="66376"/>
    <lineage>
        <taxon>Bacteria</taxon>
        <taxon>Bacillati</taxon>
        <taxon>Actinomycetota</taxon>
        <taxon>Actinomycetes</taxon>
        <taxon>Kitasatosporales</taxon>
        <taxon>Streptomycetaceae</taxon>
        <taxon>Streptomyces</taxon>
    </lineage>
</organism>
<reference evidence="1" key="2">
    <citation type="submission" date="2020-09" db="EMBL/GenBank/DDBJ databases">
        <authorList>
            <person name="Sun Q."/>
            <person name="Ohkuma M."/>
        </authorList>
    </citation>
    <scope>NUCLEOTIDE SEQUENCE</scope>
    <source>
        <strain evidence="1">JCM 3302</strain>
    </source>
</reference>
<sequence>MYMRVRPLQIRKHGEGPRIRARSWLARWLCGVNVFLRDGDTIYRTCHTNPWMARPWLQGRLLGQASARLALRLCEVEAFATDGLSPVRIEVEDTRDAPSAPQLSVGHLWTHPENGCTGTVHVYRST</sequence>
<evidence type="ECO:0000313" key="2">
    <source>
        <dbReference type="Proteomes" id="UP000641386"/>
    </source>
</evidence>
<dbReference type="Proteomes" id="UP000641386">
    <property type="component" value="Unassembled WGS sequence"/>
</dbReference>
<comment type="caution">
    <text evidence="1">The sequence shown here is derived from an EMBL/GenBank/DDBJ whole genome shotgun (WGS) entry which is preliminary data.</text>
</comment>
<dbReference type="AlphaFoldDB" id="A0A919AGF1"/>
<protein>
    <submittedName>
        <fullName evidence="1">Uncharacterized protein</fullName>
    </submittedName>
</protein>
<proteinExistence type="predicted"/>
<gene>
    <name evidence="1" type="ORF">GCM10014715_72500</name>
</gene>
<accession>A0A919AGF1</accession>
<dbReference type="EMBL" id="BNBC01000049">
    <property type="protein sequence ID" value="GHF05867.1"/>
    <property type="molecule type" value="Genomic_DNA"/>
</dbReference>
<evidence type="ECO:0000313" key="1">
    <source>
        <dbReference type="EMBL" id="GHF05867.1"/>
    </source>
</evidence>